<evidence type="ECO:0000256" key="7">
    <source>
        <dbReference type="ARBA" id="ARBA00022679"/>
    </source>
</evidence>
<keyword evidence="8 11" id="KW-0663">Pyridoxal phosphate</keyword>
<organism evidence="13 14">
    <name type="scientific">Aminobacterium colombiense (strain DSM 12261 / ALA-1)</name>
    <dbReference type="NCBI Taxonomy" id="572547"/>
    <lineage>
        <taxon>Bacteria</taxon>
        <taxon>Thermotogati</taxon>
        <taxon>Synergistota</taxon>
        <taxon>Synergistia</taxon>
        <taxon>Synergistales</taxon>
        <taxon>Aminobacteriaceae</taxon>
        <taxon>Aminobacterium</taxon>
    </lineage>
</organism>
<dbReference type="STRING" id="572547.Amico_1039"/>
<evidence type="ECO:0000313" key="13">
    <source>
        <dbReference type="EMBL" id="ADE57163.1"/>
    </source>
</evidence>
<evidence type="ECO:0000256" key="8">
    <source>
        <dbReference type="ARBA" id="ARBA00022898"/>
    </source>
</evidence>
<dbReference type="KEGG" id="aco:Amico_1039"/>
<dbReference type="HOGENOM" id="CLU_017584_3_1_0"/>
<reference evidence="13 14" key="1">
    <citation type="journal article" date="2010" name="Stand. Genomic Sci.">
        <title>Complete genome sequence of Aminobacterium colombiense type strain (ALA-1).</title>
        <authorList>
            <person name="Chertkov O."/>
            <person name="Sikorski J."/>
            <person name="Brambilla E."/>
            <person name="Lapidus A."/>
            <person name="Copeland A."/>
            <person name="Glavina Del Rio T."/>
            <person name="Nolan M."/>
            <person name="Lucas S."/>
            <person name="Tice H."/>
            <person name="Cheng J.F."/>
            <person name="Han C."/>
            <person name="Detter J.C."/>
            <person name="Bruce D."/>
            <person name="Tapia R."/>
            <person name="Goodwin L."/>
            <person name="Pitluck S."/>
            <person name="Liolios K."/>
            <person name="Ivanova N."/>
            <person name="Mavromatis K."/>
            <person name="Ovchinnikova G."/>
            <person name="Pati A."/>
            <person name="Chen A."/>
            <person name="Palaniappan K."/>
            <person name="Land M."/>
            <person name="Hauser L."/>
            <person name="Chang Y.J."/>
            <person name="Jeffries C.D."/>
            <person name="Spring S."/>
            <person name="Rohde M."/>
            <person name="Goker M."/>
            <person name="Bristow J."/>
            <person name="Eisen J.A."/>
            <person name="Markowitz V."/>
            <person name="Hugenholtz P."/>
            <person name="Kyrpides N.C."/>
            <person name="Klenk H.P."/>
        </authorList>
    </citation>
    <scope>NUCLEOTIDE SEQUENCE [LARGE SCALE GENOMIC DNA]</scope>
    <source>
        <strain evidence="14">DSM 12261 / ALA-1</strain>
    </source>
</reference>
<dbReference type="InterPro" id="IPR004839">
    <property type="entry name" value="Aminotransferase_I/II_large"/>
</dbReference>
<sequence>MSSFKQMIRLDKNENPFSIPDFIQKEIFSALVHTEINRYPDASYGEIKESLRILTGFSPKNYILGNGGDEVLWLLFAAYAGPNATILSFSPSFSEYAHLCKVFHARHVTVPIDMGDKDCSFDTGLFLEKVKSERPALVLIDSPNNPTGKNLPQQFLREVIENNEGITVIDEAYGEFAQKTFLQSLQTKEMPPNTVILKTLSKAWGLAGIRFGYGICDPTVAHALNTIKSPFNVNQLTAAIVQIVLKYPQLFENRKMELIKIRDSFIDQCSRFPWLKIYPSEANFVLLHIPEEKKFLQRFFEENNVAVKFFKISHEDDSWIRVSIGLSSEMEKVLDCLSRLSKRFE</sequence>
<dbReference type="PANTHER" id="PTHR43643:SF6">
    <property type="entry name" value="HISTIDINOL-PHOSPHATE AMINOTRANSFERASE"/>
    <property type="match status" value="1"/>
</dbReference>
<evidence type="ECO:0000313" key="14">
    <source>
        <dbReference type="Proteomes" id="UP000002366"/>
    </source>
</evidence>
<dbReference type="SUPFAM" id="SSF53383">
    <property type="entry name" value="PLP-dependent transferases"/>
    <property type="match status" value="1"/>
</dbReference>
<comment type="catalytic activity">
    <reaction evidence="10">
        <text>L-histidinol phosphate + 2-oxoglutarate = 3-(imidazol-4-yl)-2-oxopropyl phosphate + L-glutamate</text>
        <dbReference type="Rhea" id="RHEA:23744"/>
        <dbReference type="ChEBI" id="CHEBI:16810"/>
        <dbReference type="ChEBI" id="CHEBI:29985"/>
        <dbReference type="ChEBI" id="CHEBI:57766"/>
        <dbReference type="ChEBI" id="CHEBI:57980"/>
        <dbReference type="EC" id="2.6.1.9"/>
    </reaction>
</comment>
<accession>D5EF31</accession>
<keyword evidence="5 13" id="KW-0032">Aminotransferase</keyword>
<dbReference type="Gene3D" id="3.40.640.10">
    <property type="entry name" value="Type I PLP-dependent aspartate aminotransferase-like (Major domain)"/>
    <property type="match status" value="1"/>
</dbReference>
<evidence type="ECO:0000259" key="12">
    <source>
        <dbReference type="Pfam" id="PF00155"/>
    </source>
</evidence>
<evidence type="ECO:0000256" key="2">
    <source>
        <dbReference type="ARBA" id="ARBA00005011"/>
    </source>
</evidence>
<keyword evidence="6" id="KW-0028">Amino-acid biosynthesis</keyword>
<evidence type="ECO:0000256" key="1">
    <source>
        <dbReference type="ARBA" id="ARBA00001933"/>
    </source>
</evidence>
<dbReference type="PANTHER" id="PTHR43643">
    <property type="entry name" value="HISTIDINOL-PHOSPHATE AMINOTRANSFERASE 2"/>
    <property type="match status" value="1"/>
</dbReference>
<feature type="domain" description="Aminotransferase class I/classII large" evidence="12">
    <location>
        <begin position="6"/>
        <end position="333"/>
    </location>
</feature>
<dbReference type="PROSITE" id="PS00599">
    <property type="entry name" value="AA_TRANSFER_CLASS_2"/>
    <property type="match status" value="1"/>
</dbReference>
<dbReference type="CDD" id="cd00609">
    <property type="entry name" value="AAT_like"/>
    <property type="match status" value="1"/>
</dbReference>
<comment type="similarity">
    <text evidence="3">Belongs to the class-II pyridoxal-phosphate-dependent aminotransferase family. Histidinol-phosphate aminotransferase subfamily.</text>
</comment>
<dbReference type="GO" id="GO:0030170">
    <property type="term" value="F:pyridoxal phosphate binding"/>
    <property type="evidence" value="ECO:0007669"/>
    <property type="project" value="InterPro"/>
</dbReference>
<evidence type="ECO:0000256" key="6">
    <source>
        <dbReference type="ARBA" id="ARBA00022605"/>
    </source>
</evidence>
<dbReference type="EMBL" id="CP001997">
    <property type="protein sequence ID" value="ADE57163.1"/>
    <property type="molecule type" value="Genomic_DNA"/>
</dbReference>
<name>D5EF31_AMICL</name>
<protein>
    <recommendedName>
        <fullName evidence="4">histidinol-phosphate transaminase</fullName>
        <ecNumber evidence="4">2.6.1.9</ecNumber>
    </recommendedName>
</protein>
<dbReference type="InterPro" id="IPR015424">
    <property type="entry name" value="PyrdxlP-dep_Trfase"/>
</dbReference>
<evidence type="ECO:0000256" key="4">
    <source>
        <dbReference type="ARBA" id="ARBA00012748"/>
    </source>
</evidence>
<dbReference type="Gene3D" id="3.90.1150.10">
    <property type="entry name" value="Aspartate Aminotransferase, domain 1"/>
    <property type="match status" value="1"/>
</dbReference>
<evidence type="ECO:0000256" key="9">
    <source>
        <dbReference type="ARBA" id="ARBA00023102"/>
    </source>
</evidence>
<proteinExistence type="inferred from homology"/>
<comment type="pathway">
    <text evidence="2">Amino-acid biosynthesis; L-histidine biosynthesis; L-histidine from 5-phospho-alpha-D-ribose 1-diphosphate: step 7/9.</text>
</comment>
<dbReference type="eggNOG" id="COG0079">
    <property type="taxonomic scope" value="Bacteria"/>
</dbReference>
<dbReference type="OrthoDB" id="9813612at2"/>
<dbReference type="AlphaFoldDB" id="D5EF31"/>
<dbReference type="InterPro" id="IPR015422">
    <property type="entry name" value="PyrdxlP-dep_Trfase_small"/>
</dbReference>
<dbReference type="GO" id="GO:0004400">
    <property type="term" value="F:histidinol-phosphate transaminase activity"/>
    <property type="evidence" value="ECO:0007669"/>
    <property type="project" value="UniProtKB-EC"/>
</dbReference>
<evidence type="ECO:0000256" key="11">
    <source>
        <dbReference type="RuleBase" id="RU003693"/>
    </source>
</evidence>
<gene>
    <name evidence="13" type="ordered locus">Amico_1039</name>
</gene>
<dbReference type="Proteomes" id="UP000002366">
    <property type="component" value="Chromosome"/>
</dbReference>
<evidence type="ECO:0000256" key="10">
    <source>
        <dbReference type="ARBA" id="ARBA00047481"/>
    </source>
</evidence>
<dbReference type="GO" id="GO:0000105">
    <property type="term" value="P:L-histidine biosynthetic process"/>
    <property type="evidence" value="ECO:0007669"/>
    <property type="project" value="UniProtKB-KW"/>
</dbReference>
<evidence type="ECO:0000256" key="5">
    <source>
        <dbReference type="ARBA" id="ARBA00022576"/>
    </source>
</evidence>
<dbReference type="RefSeq" id="WP_013048426.1">
    <property type="nucleotide sequence ID" value="NC_014011.1"/>
</dbReference>
<dbReference type="InterPro" id="IPR001917">
    <property type="entry name" value="Aminotrans_II_pyridoxalP_BS"/>
</dbReference>
<dbReference type="InterPro" id="IPR050106">
    <property type="entry name" value="HistidinolP_aminotransfase"/>
</dbReference>
<comment type="cofactor">
    <cofactor evidence="1 11">
        <name>pyridoxal 5'-phosphate</name>
        <dbReference type="ChEBI" id="CHEBI:597326"/>
    </cofactor>
</comment>
<keyword evidence="9" id="KW-0368">Histidine biosynthesis</keyword>
<keyword evidence="7 13" id="KW-0808">Transferase</keyword>
<dbReference type="EC" id="2.6.1.9" evidence="4"/>
<dbReference type="Pfam" id="PF00155">
    <property type="entry name" value="Aminotran_1_2"/>
    <property type="match status" value="1"/>
</dbReference>
<evidence type="ECO:0000256" key="3">
    <source>
        <dbReference type="ARBA" id="ARBA00007970"/>
    </source>
</evidence>
<keyword evidence="14" id="KW-1185">Reference proteome</keyword>
<dbReference type="InterPro" id="IPR015421">
    <property type="entry name" value="PyrdxlP-dep_Trfase_major"/>
</dbReference>